<dbReference type="FunFam" id="3.30.160.60:FF:000422">
    <property type="entry name" value="Zinc finger and BTB domain containing 37"/>
    <property type="match status" value="1"/>
</dbReference>
<dbReference type="FunFam" id="3.30.710.10:FF:000009">
    <property type="entry name" value="Zinc finger and BTB domain-containing 37"/>
    <property type="match status" value="2"/>
</dbReference>
<dbReference type="Ensembl" id="ENSUPAT00010019789.1">
    <property type="protein sequence ID" value="ENSUPAP00010017363.1"/>
    <property type="gene ID" value="ENSUPAG00010013834.1"/>
</dbReference>
<feature type="domain" description="BTB" evidence="12">
    <location>
        <begin position="33"/>
        <end position="97"/>
    </location>
</feature>
<evidence type="ECO:0000256" key="11">
    <source>
        <dbReference type="SAM" id="MobiDB-lite"/>
    </source>
</evidence>
<dbReference type="PANTHER" id="PTHR46105:SF26">
    <property type="entry name" value="ZINC FINGER AND BTB DOMAIN CONTAINING 34"/>
    <property type="match status" value="1"/>
</dbReference>
<keyword evidence="3" id="KW-0677">Repeat</keyword>
<evidence type="ECO:0000256" key="6">
    <source>
        <dbReference type="ARBA" id="ARBA00023015"/>
    </source>
</evidence>
<evidence type="ECO:0000259" key="12">
    <source>
        <dbReference type="PROSITE" id="PS50097"/>
    </source>
</evidence>
<dbReference type="SMART" id="SM00225">
    <property type="entry name" value="BTB"/>
    <property type="match status" value="2"/>
</dbReference>
<dbReference type="SMART" id="SM00355">
    <property type="entry name" value="ZnF_C2H2"/>
    <property type="match status" value="3"/>
</dbReference>
<dbReference type="Pfam" id="PF00651">
    <property type="entry name" value="BTB"/>
    <property type="match status" value="2"/>
</dbReference>
<evidence type="ECO:0000256" key="9">
    <source>
        <dbReference type="ARBA" id="ARBA00023242"/>
    </source>
</evidence>
<keyword evidence="8" id="KW-0804">Transcription</keyword>
<feature type="domain" description="C2H2-type" evidence="13">
    <location>
        <begin position="764"/>
        <end position="792"/>
    </location>
</feature>
<sequence>MEPGTNSFRVEFPDFSSTILQKLNQQRQQGQLCDVSIVVQGHIFRAHKAVLAASSPYFCDQVLLKNSRRIVLPDVMNPRVFENILLSSYTGRLVMPAPEIVSYLTAASFLQMWHVVDKCTEVLEGNPTVLCQKLNHGSDHQSPSSSSYNGLVESFELGSGSHTDFPKAQELRDGENEEESTKDELSSQLTEHEYLPSNSSTEHDRLSTEMASQDGEEGASDSAEFHYTRPMYSKPSIMAHKRWIHVKPERLEQACEGMDVHAAYDEHQVTESINTMQTEHSVQPSGVEEDFPIGEKKVEAEFDEQADESNYDEQVDFYGSSMEEFSGERLRFMSVEMDSSSFIQFDVPEYSSTVLSQLNELRLQGKLCDIIVHIQGQPFRAHKAVLAASSPYFRDHSALSTMSGLSISVIKNPNVFEQLLSFCYTGRMSLQLKDVVSFLTAASFLQMQCVIDKCTQILESIHSKISVGDVDSVTVGAEENPESRNGVKDGSFFTNPVEISPPYCPQVRQPAVSSDLRMETTPSKALRSRLQEEGHSDRGSSGSVSEYEIQIEGDHEQGDLLVRESQITEVKVKMEKSDRPSCSDSSSLGDDGYHTEMVDGEQVVAVNVGSYGSVLQHAYSYSQAASQPTSVSEAFGSLSNSSPSRSMLSCFRGGRARQKRALSVHLHSDLQGMVQGSDSEAVMSNPGYESSPRERSARGHWYPYNERLICIYCGKSFNQKGSLDRHMRLHMGITPFVCKFCGKKYTRKDQLEYHIRGHTDDKPFRCEICGKCFPFQGTLNQHLRKNHPGVAEVRSRLESPERTDVYVEQKLENDASASEMALDSRMEIHTVSDAPD</sequence>
<evidence type="ECO:0000256" key="5">
    <source>
        <dbReference type="ARBA" id="ARBA00022833"/>
    </source>
</evidence>
<evidence type="ECO:0000256" key="4">
    <source>
        <dbReference type="ARBA" id="ARBA00022771"/>
    </source>
</evidence>
<dbReference type="Proteomes" id="UP000694417">
    <property type="component" value="Unplaced"/>
</dbReference>
<keyword evidence="6" id="KW-0805">Transcription regulation</keyword>
<dbReference type="GO" id="GO:0008270">
    <property type="term" value="F:zinc ion binding"/>
    <property type="evidence" value="ECO:0007669"/>
    <property type="project" value="UniProtKB-KW"/>
</dbReference>
<dbReference type="PROSITE" id="PS50157">
    <property type="entry name" value="ZINC_FINGER_C2H2_2"/>
    <property type="match status" value="3"/>
</dbReference>
<organism evidence="14 15">
    <name type="scientific">Urocitellus parryii</name>
    <name type="common">Arctic ground squirrel</name>
    <name type="synonym">Spermophilus parryii</name>
    <dbReference type="NCBI Taxonomy" id="9999"/>
    <lineage>
        <taxon>Eukaryota</taxon>
        <taxon>Metazoa</taxon>
        <taxon>Chordata</taxon>
        <taxon>Craniata</taxon>
        <taxon>Vertebrata</taxon>
        <taxon>Euteleostomi</taxon>
        <taxon>Mammalia</taxon>
        <taxon>Eutheria</taxon>
        <taxon>Euarchontoglires</taxon>
        <taxon>Glires</taxon>
        <taxon>Rodentia</taxon>
        <taxon>Sciuromorpha</taxon>
        <taxon>Sciuridae</taxon>
        <taxon>Xerinae</taxon>
        <taxon>Marmotini</taxon>
        <taxon>Urocitellus</taxon>
    </lineage>
</organism>
<dbReference type="InterPro" id="IPR013087">
    <property type="entry name" value="Znf_C2H2_type"/>
</dbReference>
<feature type="region of interest" description="Disordered" evidence="11">
    <location>
        <begin position="159"/>
        <end position="225"/>
    </location>
</feature>
<dbReference type="SUPFAM" id="SSF57667">
    <property type="entry name" value="beta-beta-alpha zinc fingers"/>
    <property type="match status" value="2"/>
</dbReference>
<evidence type="ECO:0000256" key="10">
    <source>
        <dbReference type="PROSITE-ProRule" id="PRU00042"/>
    </source>
</evidence>
<dbReference type="PROSITE" id="PS50097">
    <property type="entry name" value="BTB"/>
    <property type="match status" value="2"/>
</dbReference>
<evidence type="ECO:0008006" key="16">
    <source>
        <dbReference type="Google" id="ProtNLM"/>
    </source>
</evidence>
<feature type="compositionally biased region" description="Basic and acidic residues" evidence="11">
    <location>
        <begin position="529"/>
        <end position="538"/>
    </location>
</feature>
<evidence type="ECO:0000256" key="2">
    <source>
        <dbReference type="ARBA" id="ARBA00022723"/>
    </source>
</evidence>
<protein>
    <recommendedName>
        <fullName evidence="16">Zinc finger and BTB domain-containing protein 34</fullName>
    </recommendedName>
</protein>
<keyword evidence="7" id="KW-0238">DNA-binding</keyword>
<keyword evidence="9" id="KW-0539">Nucleus</keyword>
<dbReference type="GO" id="GO:0005634">
    <property type="term" value="C:nucleus"/>
    <property type="evidence" value="ECO:0007669"/>
    <property type="project" value="UniProtKB-SubCell"/>
</dbReference>
<feature type="domain" description="C2H2-type" evidence="13">
    <location>
        <begin position="736"/>
        <end position="763"/>
    </location>
</feature>
<evidence type="ECO:0000313" key="14">
    <source>
        <dbReference type="Ensembl" id="ENSUPAP00010017363.1"/>
    </source>
</evidence>
<reference evidence="14" key="2">
    <citation type="submission" date="2025-09" db="UniProtKB">
        <authorList>
            <consortium name="Ensembl"/>
        </authorList>
    </citation>
    <scope>IDENTIFICATION</scope>
</reference>
<dbReference type="CDD" id="cd18227">
    <property type="entry name" value="BTB_POZ_ZBTB43"/>
    <property type="match status" value="1"/>
</dbReference>
<dbReference type="GO" id="GO:0000981">
    <property type="term" value="F:DNA-binding transcription factor activity, RNA polymerase II-specific"/>
    <property type="evidence" value="ECO:0007669"/>
    <property type="project" value="TreeGrafter"/>
</dbReference>
<dbReference type="InterPro" id="IPR000210">
    <property type="entry name" value="BTB/POZ_dom"/>
</dbReference>
<evidence type="ECO:0000256" key="3">
    <source>
        <dbReference type="ARBA" id="ARBA00022737"/>
    </source>
</evidence>
<accession>A0A8D2HS37</accession>
<comment type="subcellular location">
    <subcellularLocation>
        <location evidence="1">Nucleus</location>
    </subcellularLocation>
</comment>
<feature type="compositionally biased region" description="Basic and acidic residues" evidence="11">
    <location>
        <begin position="182"/>
        <end position="194"/>
    </location>
</feature>
<dbReference type="InterPro" id="IPR036236">
    <property type="entry name" value="Znf_C2H2_sf"/>
</dbReference>
<dbReference type="GeneTree" id="ENSGT00940000160616"/>
<reference evidence="14" key="1">
    <citation type="submission" date="2025-08" db="UniProtKB">
        <authorList>
            <consortium name="Ensembl"/>
        </authorList>
    </citation>
    <scope>IDENTIFICATION</scope>
</reference>
<dbReference type="FunFam" id="3.30.160.60:FF:000364">
    <property type="entry name" value="Zinc finger and BTB domain-containing protein 34"/>
    <property type="match status" value="1"/>
</dbReference>
<evidence type="ECO:0000256" key="8">
    <source>
        <dbReference type="ARBA" id="ARBA00023163"/>
    </source>
</evidence>
<dbReference type="InterPro" id="IPR050457">
    <property type="entry name" value="ZnFinger_BTB_dom_contain"/>
</dbReference>
<dbReference type="FunFam" id="3.30.160.60:FF:000119">
    <property type="entry name" value="Zinc finger and BTB domain containing 37"/>
    <property type="match status" value="1"/>
</dbReference>
<evidence type="ECO:0000256" key="1">
    <source>
        <dbReference type="ARBA" id="ARBA00004123"/>
    </source>
</evidence>
<dbReference type="GO" id="GO:0000978">
    <property type="term" value="F:RNA polymerase II cis-regulatory region sequence-specific DNA binding"/>
    <property type="evidence" value="ECO:0007669"/>
    <property type="project" value="TreeGrafter"/>
</dbReference>
<dbReference type="Gene3D" id="3.30.710.10">
    <property type="entry name" value="Potassium Channel Kv1.1, Chain A"/>
    <property type="match status" value="2"/>
</dbReference>
<feature type="domain" description="BTB" evidence="12">
    <location>
        <begin position="368"/>
        <end position="432"/>
    </location>
</feature>
<feature type="region of interest" description="Disordered" evidence="11">
    <location>
        <begin position="573"/>
        <end position="592"/>
    </location>
</feature>
<dbReference type="Gene3D" id="3.30.160.60">
    <property type="entry name" value="Classic Zinc Finger"/>
    <property type="match status" value="3"/>
</dbReference>
<keyword evidence="5" id="KW-0862">Zinc</keyword>
<feature type="region of interest" description="Disordered" evidence="11">
    <location>
        <begin position="508"/>
        <end position="545"/>
    </location>
</feature>
<dbReference type="CDD" id="cd18220">
    <property type="entry name" value="BTB_POZ_ZBTB34"/>
    <property type="match status" value="1"/>
</dbReference>
<dbReference type="PROSITE" id="PS00028">
    <property type="entry name" value="ZINC_FINGER_C2H2_1"/>
    <property type="match status" value="3"/>
</dbReference>
<feature type="region of interest" description="Disordered" evidence="11">
    <location>
        <begin position="816"/>
        <end position="836"/>
    </location>
</feature>
<dbReference type="Pfam" id="PF13894">
    <property type="entry name" value="zf-C2H2_4"/>
    <property type="match status" value="1"/>
</dbReference>
<feature type="domain" description="C2H2-type" evidence="13">
    <location>
        <begin position="708"/>
        <end position="735"/>
    </location>
</feature>
<keyword evidence="4 10" id="KW-0863">Zinc-finger</keyword>
<dbReference type="InterPro" id="IPR011333">
    <property type="entry name" value="SKP1/BTB/POZ_sf"/>
</dbReference>
<keyword evidence="2" id="KW-0479">Metal-binding</keyword>
<dbReference type="AlphaFoldDB" id="A0A8D2HS37"/>
<evidence type="ECO:0000256" key="7">
    <source>
        <dbReference type="ARBA" id="ARBA00023125"/>
    </source>
</evidence>
<dbReference type="Pfam" id="PF00096">
    <property type="entry name" value="zf-C2H2"/>
    <property type="match status" value="2"/>
</dbReference>
<dbReference type="SUPFAM" id="SSF54695">
    <property type="entry name" value="POZ domain"/>
    <property type="match status" value="2"/>
</dbReference>
<evidence type="ECO:0000313" key="15">
    <source>
        <dbReference type="Proteomes" id="UP000694417"/>
    </source>
</evidence>
<keyword evidence="15" id="KW-1185">Reference proteome</keyword>
<dbReference type="PANTHER" id="PTHR46105">
    <property type="entry name" value="AGAP004733-PA"/>
    <property type="match status" value="1"/>
</dbReference>
<feature type="compositionally biased region" description="Basic and acidic residues" evidence="11">
    <location>
        <begin position="164"/>
        <end position="174"/>
    </location>
</feature>
<evidence type="ECO:0000259" key="13">
    <source>
        <dbReference type="PROSITE" id="PS50157"/>
    </source>
</evidence>
<proteinExistence type="predicted"/>
<name>A0A8D2HS37_UROPR</name>